<dbReference type="InterPro" id="IPR016161">
    <property type="entry name" value="Ald_DH/histidinol_DH"/>
</dbReference>
<comment type="catalytic activity">
    <reaction evidence="4">
        <text>(2S)-3-sulfolactaldehyde + NAD(+) + H2O = (2S)-3-sulfolactate + NADH + 2 H(+)</text>
        <dbReference type="Rhea" id="RHEA:47932"/>
        <dbReference type="ChEBI" id="CHEBI:15377"/>
        <dbReference type="ChEBI" id="CHEBI:15378"/>
        <dbReference type="ChEBI" id="CHEBI:57540"/>
        <dbReference type="ChEBI" id="CHEBI:57945"/>
        <dbReference type="ChEBI" id="CHEBI:61289"/>
        <dbReference type="ChEBI" id="CHEBI:90109"/>
        <dbReference type="EC" id="1.2.1.97"/>
    </reaction>
    <physiologicalReaction direction="left-to-right" evidence="4">
        <dbReference type="Rhea" id="RHEA:47933"/>
    </physiologicalReaction>
</comment>
<dbReference type="Proteomes" id="UP000199516">
    <property type="component" value="Unassembled WGS sequence"/>
</dbReference>
<name>A0A1I2EWK4_9BACI</name>
<gene>
    <name evidence="11" type="ORF">SAMN05192532_10725</name>
</gene>
<evidence type="ECO:0000256" key="9">
    <source>
        <dbReference type="RuleBase" id="RU003345"/>
    </source>
</evidence>
<feature type="domain" description="Aldehyde dehydrogenase" evidence="10">
    <location>
        <begin position="16"/>
        <end position="473"/>
    </location>
</feature>
<keyword evidence="12" id="KW-1185">Reference proteome</keyword>
<evidence type="ECO:0000259" key="10">
    <source>
        <dbReference type="Pfam" id="PF00171"/>
    </source>
</evidence>
<reference evidence="11 12" key="1">
    <citation type="submission" date="2016-10" db="EMBL/GenBank/DDBJ databases">
        <authorList>
            <person name="de Groot N.N."/>
        </authorList>
    </citation>
    <scope>NUCLEOTIDE SEQUENCE [LARGE SCALE GENOMIC DNA]</scope>
    <source>
        <strain evidence="11 12">DSM 23995</strain>
    </source>
</reference>
<dbReference type="PANTHER" id="PTHR42986:SF1">
    <property type="entry name" value="BENZALDEHYDE DEHYDROGENASE YFMT"/>
    <property type="match status" value="1"/>
</dbReference>
<dbReference type="Gene3D" id="3.40.605.10">
    <property type="entry name" value="Aldehyde Dehydrogenase, Chain A, domain 1"/>
    <property type="match status" value="1"/>
</dbReference>
<dbReference type="EC" id="1.2.1.97" evidence="6"/>
<dbReference type="Gene3D" id="3.40.309.10">
    <property type="entry name" value="Aldehyde Dehydrogenase, Chain A, domain 2"/>
    <property type="match status" value="1"/>
</dbReference>
<evidence type="ECO:0000256" key="8">
    <source>
        <dbReference type="PROSITE-ProRule" id="PRU10007"/>
    </source>
</evidence>
<dbReference type="InterPro" id="IPR016162">
    <property type="entry name" value="Ald_DH_N"/>
</dbReference>
<dbReference type="PROSITE" id="PS00687">
    <property type="entry name" value="ALDEHYDE_DEHYDR_GLU"/>
    <property type="match status" value="1"/>
</dbReference>
<dbReference type="STRING" id="930128.SAMN05192532_10725"/>
<proteinExistence type="inferred from homology"/>
<dbReference type="CDD" id="cd07151">
    <property type="entry name" value="ALDH_HBenzADH"/>
    <property type="match status" value="1"/>
</dbReference>
<dbReference type="InterPro" id="IPR016163">
    <property type="entry name" value="Ald_DH_C"/>
</dbReference>
<accession>A0A1I2EWK4</accession>
<comment type="function">
    <text evidence="5">Part of the sulfo-TAL (or sulfo-SFT) pathway, a D-sulfoquinovose degradation pathway that produces sulfolactate (SL). Catalyzes the oxidation of 3-sulfolactaldehyde (SLA) to sulfolactate (SL).</text>
</comment>
<dbReference type="PANTHER" id="PTHR42986">
    <property type="entry name" value="BENZALDEHYDE DEHYDROGENASE YFMT"/>
    <property type="match status" value="1"/>
</dbReference>
<sequence length="484" mass="53171">MAFFDILNKQYINGKWRDGKSQKKYEVTNPYNDDVLTTFQLSTKEDIQEAYETAKQAQKAWEHTNPFERSNVMEKAVSVMKDKREEIIDLIVQETGSSHIKANVELDFCIAITREAASFPMRMKGDLVPSLVPGKENRVYRKALGVVGVISPFNFPMYLSMRSVAPAIAVGNGVVLKPDEQTAMSGGTILAKIFEEAGLPPGVLQVTVASIDEIGDSFVDHPIPRLISFTGSTAVGRHIGELCGRHIKKTALELGGNNALVVLEDADIEKAVNSAVFGKFMHNGQICMAINRIIVHDSIYKEFVDAFVEKARTIKTGDPRETDTMIGPLINQAAVDRILNEIEEAKKQGANVVLEGEVEGKVMSPYVLTGTNEVATAQREMFGPVATIIPVKSEEEAIQTANDTPYGLSGAVHTKSIEKGVEVAQQLETGMVHVNDQSVNDEPLIAFGGEKDSGIGRFGGEWSLEEFTTTQWISAQRESREYPF</sequence>
<dbReference type="RefSeq" id="WP_091663169.1">
    <property type="nucleotide sequence ID" value="NZ_FONT01000007.1"/>
</dbReference>
<dbReference type="Pfam" id="PF00171">
    <property type="entry name" value="Aldedh"/>
    <property type="match status" value="1"/>
</dbReference>
<evidence type="ECO:0000313" key="12">
    <source>
        <dbReference type="Proteomes" id="UP000199516"/>
    </source>
</evidence>
<dbReference type="FunFam" id="3.40.605.10:FF:000007">
    <property type="entry name" value="NAD/NADP-dependent betaine aldehyde dehydrogenase"/>
    <property type="match status" value="1"/>
</dbReference>
<dbReference type="OrthoDB" id="9762913at2"/>
<protein>
    <recommendedName>
        <fullName evidence="7">3-sulfolactaldehyde dehydrogenase</fullName>
        <ecNumber evidence="6">1.2.1.97</ecNumber>
    </recommendedName>
</protein>
<keyword evidence="2 9" id="KW-0560">Oxidoreductase</keyword>
<evidence type="ECO:0000256" key="1">
    <source>
        <dbReference type="ARBA" id="ARBA00009986"/>
    </source>
</evidence>
<evidence type="ECO:0000256" key="7">
    <source>
        <dbReference type="ARBA" id="ARBA00067277"/>
    </source>
</evidence>
<keyword evidence="3" id="KW-0520">NAD</keyword>
<dbReference type="AlphaFoldDB" id="A0A1I2EWK4"/>
<evidence type="ECO:0000256" key="2">
    <source>
        <dbReference type="ARBA" id="ARBA00023002"/>
    </source>
</evidence>
<dbReference type="InterPro" id="IPR015590">
    <property type="entry name" value="Aldehyde_DH_dom"/>
</dbReference>
<evidence type="ECO:0000256" key="5">
    <source>
        <dbReference type="ARBA" id="ARBA00054572"/>
    </source>
</evidence>
<dbReference type="GO" id="GO:0016620">
    <property type="term" value="F:oxidoreductase activity, acting on the aldehyde or oxo group of donors, NAD or NADP as acceptor"/>
    <property type="evidence" value="ECO:0007669"/>
    <property type="project" value="InterPro"/>
</dbReference>
<evidence type="ECO:0000313" key="11">
    <source>
        <dbReference type="EMBL" id="SFE96846.1"/>
    </source>
</evidence>
<dbReference type="InterPro" id="IPR016160">
    <property type="entry name" value="Ald_DH_CS_CYS"/>
</dbReference>
<organism evidence="11 12">
    <name type="scientific">Alteribacillus iranensis</name>
    <dbReference type="NCBI Taxonomy" id="930128"/>
    <lineage>
        <taxon>Bacteria</taxon>
        <taxon>Bacillati</taxon>
        <taxon>Bacillota</taxon>
        <taxon>Bacilli</taxon>
        <taxon>Bacillales</taxon>
        <taxon>Bacillaceae</taxon>
        <taxon>Alteribacillus</taxon>
    </lineage>
</organism>
<dbReference type="SUPFAM" id="SSF53720">
    <property type="entry name" value="ALDH-like"/>
    <property type="match status" value="1"/>
</dbReference>
<comment type="similarity">
    <text evidence="1 9">Belongs to the aldehyde dehydrogenase family.</text>
</comment>
<evidence type="ECO:0000256" key="4">
    <source>
        <dbReference type="ARBA" id="ARBA00050326"/>
    </source>
</evidence>
<dbReference type="EMBL" id="FONT01000007">
    <property type="protein sequence ID" value="SFE96846.1"/>
    <property type="molecule type" value="Genomic_DNA"/>
</dbReference>
<dbReference type="PROSITE" id="PS00070">
    <property type="entry name" value="ALDEHYDE_DEHYDR_CYS"/>
    <property type="match status" value="1"/>
</dbReference>
<dbReference type="InterPro" id="IPR029510">
    <property type="entry name" value="Ald_DH_CS_GLU"/>
</dbReference>
<evidence type="ECO:0000256" key="3">
    <source>
        <dbReference type="ARBA" id="ARBA00023027"/>
    </source>
</evidence>
<feature type="active site" evidence="8">
    <location>
        <position position="253"/>
    </location>
</feature>
<evidence type="ECO:0000256" key="6">
    <source>
        <dbReference type="ARBA" id="ARBA00066984"/>
    </source>
</evidence>
<dbReference type="FunFam" id="3.40.309.10:FF:000009">
    <property type="entry name" value="Aldehyde dehydrogenase A"/>
    <property type="match status" value="1"/>
</dbReference>